<dbReference type="EMBL" id="CAJNOQ010020845">
    <property type="protein sequence ID" value="CAF1476447.1"/>
    <property type="molecule type" value="Genomic_DNA"/>
</dbReference>
<dbReference type="EMBL" id="CAJOBA010044037">
    <property type="protein sequence ID" value="CAF4158382.1"/>
    <property type="molecule type" value="Genomic_DNA"/>
</dbReference>
<evidence type="ECO:0008006" key="8">
    <source>
        <dbReference type="Google" id="ProtNLM"/>
    </source>
</evidence>
<dbReference type="EMBL" id="CAJNOK010022401">
    <property type="protein sequence ID" value="CAF1347501.1"/>
    <property type="molecule type" value="Genomic_DNA"/>
</dbReference>
<protein>
    <recommendedName>
        <fullName evidence="8">Pentapeptide repeat-containing protein</fullName>
    </recommendedName>
</protein>
<dbReference type="EMBL" id="CAJOBC010086315">
    <property type="protein sequence ID" value="CAF4342430.1"/>
    <property type="molecule type" value="Genomic_DNA"/>
</dbReference>
<dbReference type="Proteomes" id="UP000677228">
    <property type="component" value="Unassembled WGS sequence"/>
</dbReference>
<comment type="caution">
    <text evidence="4">The sequence shown here is derived from an EMBL/GenBank/DDBJ whole genome shotgun (WGS) entry which is preliminary data.</text>
</comment>
<gene>
    <name evidence="4" type="ORF">GPM918_LOCUS35653</name>
    <name evidence="3" type="ORF">OVA965_LOCUS30639</name>
    <name evidence="6" type="ORF">SRO942_LOCUS36371</name>
    <name evidence="5" type="ORF">TMI583_LOCUS31446</name>
</gene>
<keyword evidence="1" id="KW-0677">Repeat</keyword>
<dbReference type="Proteomes" id="UP000681722">
    <property type="component" value="Unassembled WGS sequence"/>
</dbReference>
<dbReference type="Proteomes" id="UP000663829">
    <property type="component" value="Unassembled WGS sequence"/>
</dbReference>
<keyword evidence="7" id="KW-1185">Reference proteome</keyword>
<dbReference type="SUPFAM" id="SSF141571">
    <property type="entry name" value="Pentapeptide repeat-like"/>
    <property type="match status" value="1"/>
</dbReference>
<dbReference type="PANTHER" id="PTHR47485">
    <property type="entry name" value="THYLAKOID LUMENAL 17.4 KDA PROTEIN, CHLOROPLASTIC"/>
    <property type="match status" value="1"/>
</dbReference>
<keyword evidence="2" id="KW-0812">Transmembrane</keyword>
<evidence type="ECO:0000256" key="2">
    <source>
        <dbReference type="SAM" id="Phobius"/>
    </source>
</evidence>
<dbReference type="OrthoDB" id="9989223at2759"/>
<name>A0A815RF66_9BILA</name>
<dbReference type="InterPro" id="IPR001646">
    <property type="entry name" value="5peptide_repeat"/>
</dbReference>
<evidence type="ECO:0000256" key="1">
    <source>
        <dbReference type="ARBA" id="ARBA00022737"/>
    </source>
</evidence>
<sequence>MRAQRPPSLRQSKVTSAILEATKFKNECDHRCVRQTALKNWAKIVSALLVPLILGVFTVVQTLQQQKISSLQRKQDQYQADNTQNEDIFAKYIDDVSRFILKQNTFLSQTDKVYLRTQTLTALRKLDTKRRSQLFLFLLESQLLSGAFSLCNANLNNIDASSEWNAMSEMDKMNESNDFYLPNVNLRNASFARRLLRYSTFDGSQMDNSNFTSCILWNTTFVGSSMKQAVFQHAIMDGVDFSNAKLVEADFTDALLVGSINFVNTDLLNAKITSNQLTNSVLLNARLPNGSFTLLAVENILANSDGEDSHECNDEIYGWEIEGNVRLQAYNESTDVKHGQCYFSGLEGSQMKQKVDLINFTLLIDNHELAYNLSVYLASGVRAVLTFIDKDMAVTAVPSGKLR</sequence>
<evidence type="ECO:0000313" key="4">
    <source>
        <dbReference type="EMBL" id="CAF1476447.1"/>
    </source>
</evidence>
<reference evidence="4" key="1">
    <citation type="submission" date="2021-02" db="EMBL/GenBank/DDBJ databases">
        <authorList>
            <person name="Nowell W R."/>
        </authorList>
    </citation>
    <scope>NUCLEOTIDE SEQUENCE</scope>
</reference>
<accession>A0A815RF66</accession>
<keyword evidence="2" id="KW-1133">Transmembrane helix</keyword>
<organism evidence="4 7">
    <name type="scientific">Didymodactylos carnosus</name>
    <dbReference type="NCBI Taxonomy" id="1234261"/>
    <lineage>
        <taxon>Eukaryota</taxon>
        <taxon>Metazoa</taxon>
        <taxon>Spiralia</taxon>
        <taxon>Gnathifera</taxon>
        <taxon>Rotifera</taxon>
        <taxon>Eurotatoria</taxon>
        <taxon>Bdelloidea</taxon>
        <taxon>Philodinida</taxon>
        <taxon>Philodinidae</taxon>
        <taxon>Didymodactylos</taxon>
    </lineage>
</organism>
<dbReference type="Pfam" id="PF00805">
    <property type="entry name" value="Pentapeptide"/>
    <property type="match status" value="1"/>
</dbReference>
<feature type="transmembrane region" description="Helical" evidence="2">
    <location>
        <begin position="44"/>
        <end position="63"/>
    </location>
</feature>
<evidence type="ECO:0000313" key="7">
    <source>
        <dbReference type="Proteomes" id="UP000663829"/>
    </source>
</evidence>
<dbReference type="PANTHER" id="PTHR47485:SF1">
    <property type="entry name" value="THYLAKOID LUMENAL 17.4 KDA PROTEIN, CHLOROPLASTIC"/>
    <property type="match status" value="1"/>
</dbReference>
<evidence type="ECO:0000313" key="3">
    <source>
        <dbReference type="EMBL" id="CAF1347501.1"/>
    </source>
</evidence>
<dbReference type="Gene3D" id="2.160.20.80">
    <property type="entry name" value="E3 ubiquitin-protein ligase SopA"/>
    <property type="match status" value="1"/>
</dbReference>
<keyword evidence="2" id="KW-0472">Membrane</keyword>
<dbReference type="AlphaFoldDB" id="A0A815RF66"/>
<proteinExistence type="predicted"/>
<evidence type="ECO:0000313" key="6">
    <source>
        <dbReference type="EMBL" id="CAF4342430.1"/>
    </source>
</evidence>
<dbReference type="Proteomes" id="UP000682733">
    <property type="component" value="Unassembled WGS sequence"/>
</dbReference>
<evidence type="ECO:0000313" key="5">
    <source>
        <dbReference type="EMBL" id="CAF4158382.1"/>
    </source>
</evidence>